<evidence type="ECO:0000256" key="8">
    <source>
        <dbReference type="SAM" id="MobiDB-lite"/>
    </source>
</evidence>
<dbReference type="Gene3D" id="2.60.40.4100">
    <property type="entry name" value="Zona pellucida, ZP-C domain"/>
    <property type="match status" value="1"/>
</dbReference>
<dbReference type="PANTHER" id="PTHR47130">
    <property type="entry name" value="SI:DKEY-19B23.11-RELATED"/>
    <property type="match status" value="1"/>
</dbReference>
<evidence type="ECO:0000313" key="11">
    <source>
        <dbReference type="Proteomes" id="UP000264840"/>
    </source>
</evidence>
<dbReference type="PROSITE" id="PS51034">
    <property type="entry name" value="ZP_2"/>
    <property type="match status" value="1"/>
</dbReference>
<reference evidence="10" key="2">
    <citation type="submission" date="2025-09" db="UniProtKB">
        <authorList>
            <consortium name="Ensembl"/>
        </authorList>
    </citation>
    <scope>IDENTIFICATION</scope>
</reference>
<dbReference type="Pfam" id="PF00100">
    <property type="entry name" value="Zona_pellucida"/>
    <property type="match status" value="1"/>
</dbReference>
<dbReference type="InterPro" id="IPR017977">
    <property type="entry name" value="ZP_dom_CS"/>
</dbReference>
<dbReference type="PRINTS" id="PR00023">
    <property type="entry name" value="ZPELLUCIDA"/>
</dbReference>
<evidence type="ECO:0000259" key="9">
    <source>
        <dbReference type="PROSITE" id="PS51034"/>
    </source>
</evidence>
<organism evidence="10 11">
    <name type="scientific">Haplochromis burtoni</name>
    <name type="common">Burton's mouthbrooder</name>
    <name type="synonym">Chromis burtoni</name>
    <dbReference type="NCBI Taxonomy" id="8153"/>
    <lineage>
        <taxon>Eukaryota</taxon>
        <taxon>Metazoa</taxon>
        <taxon>Chordata</taxon>
        <taxon>Craniata</taxon>
        <taxon>Vertebrata</taxon>
        <taxon>Euteleostomi</taxon>
        <taxon>Actinopterygii</taxon>
        <taxon>Neopterygii</taxon>
        <taxon>Teleostei</taxon>
        <taxon>Neoteleostei</taxon>
        <taxon>Acanthomorphata</taxon>
        <taxon>Ovalentaria</taxon>
        <taxon>Cichlomorphae</taxon>
        <taxon>Cichliformes</taxon>
        <taxon>Cichlidae</taxon>
        <taxon>African cichlids</taxon>
        <taxon>Pseudocrenilabrinae</taxon>
        <taxon>Haplochromini</taxon>
        <taxon>Haplochromis</taxon>
    </lineage>
</organism>
<evidence type="ECO:0000256" key="6">
    <source>
        <dbReference type="ARBA" id="ARBA00023157"/>
    </source>
</evidence>
<name>A0A3Q2WVY4_HAPBU</name>
<keyword evidence="11" id="KW-1185">Reference proteome</keyword>
<dbReference type="Pfam" id="PF23344">
    <property type="entry name" value="ZP-N"/>
    <property type="match status" value="1"/>
</dbReference>
<evidence type="ECO:0000256" key="7">
    <source>
        <dbReference type="ARBA" id="ARBA00023180"/>
    </source>
</evidence>
<dbReference type="Proteomes" id="UP000264840">
    <property type="component" value="Unplaced"/>
</dbReference>
<dbReference type="Pfam" id="PF26562">
    <property type="entry name" value="Ig-like"/>
    <property type="match status" value="1"/>
</dbReference>
<dbReference type="GeneTree" id="ENSGT00940000163503"/>
<dbReference type="PROSITE" id="PS00682">
    <property type="entry name" value="ZP_1"/>
    <property type="match status" value="1"/>
</dbReference>
<dbReference type="InterPro" id="IPR058876">
    <property type="entry name" value="Ig-like_ZP"/>
</dbReference>
<evidence type="ECO:0000256" key="1">
    <source>
        <dbReference type="ARBA" id="ARBA00004236"/>
    </source>
</evidence>
<dbReference type="InterPro" id="IPR001507">
    <property type="entry name" value="ZP_dom"/>
</dbReference>
<sequence>MSRVTSNPADNKILLWNLTAAVIVLGQAWPNTKLASQSSSGLKADCLGNLMRLSMDEALAVGNQLVVEAINGTQCVLLTPTLAAQCGYSMESDPWGNTRIYTSLMGCFVDNKDDATFKIGLKLQMYSQRPSDVVTHEVNQTCSYTRWAPKEILCDRNYMEVSNYLMKANPQTKRPAQDQNVDSYLLEDSGASHGIWKMTFFTPEPVVMVPREAEQAGYSAMTTSNRLIMRSPYNTPETFSEDVAGIPMEVLKVSVYNKAESGLGIVNLAAACPTGGVLFTESVISWYIPRRMTPLMDGTFRIVEMHMGINGQRLDRSQMAARGYTLSTTDFHIVAEIPVGSPDGYYKSHAPEYQYYVTYTVEPMLEVLWRADGTQDDIKYKVLFPITTPLMPRPPHVEDYTVPEDGVFSVMLGGFFHDVELKNITFVTGVLTVEESNARGLIVQEHIYTNGTKGFSLKVSFDADVVLKTNPEPLITTYSLPLTVGLIILPDGTSFAHEVTLQASLQDVVLPALTGTCDQKHFYVRVKYGSQDRNFETAVGMRQLTPDLAKAYKLQENRTHLILRVPYNAQDSNFELVSSVSIQARLDIVLWEPNNQWVLGDLSLACSFPLMTTKCYPNGTITAVAVKLESVPSLVPSQLTLKDRSCRPVFSNDRFAHFSFSADSCGTSRTFFDNYMVYQNEISLYHKVTVKTSPAEPGYRQTIYCYYMVNKTQTVAFSHKPRSDDPRAEIGTGLLMVQMRQAQDAAYQHFYKAEDYPLKKYLRDPLFFEVVLMQSTDPQLELIVENCWATLQEDRTSVPQWDIIVNSCENRDDTHVTVFHPVKDNIAMPSHLKRFSMRMFTFTNNNEVLRDQIYVHCDAVICNTNGPPDGICRGQCVHPTGTKGTKFQGLKGAKREQRSTESTHQWQLSSGPILLSN</sequence>
<dbReference type="Gene3D" id="2.60.40.3210">
    <property type="entry name" value="Zona pellucida, ZP-N domain"/>
    <property type="match status" value="1"/>
</dbReference>
<dbReference type="OMA" id="HDVSQTC"/>
<feature type="compositionally biased region" description="Polar residues" evidence="8">
    <location>
        <begin position="902"/>
        <end position="917"/>
    </location>
</feature>
<dbReference type="GO" id="GO:0005576">
    <property type="term" value="C:extracellular region"/>
    <property type="evidence" value="ECO:0007669"/>
    <property type="project" value="UniProtKB-SubCell"/>
</dbReference>
<comment type="subcellular location">
    <subcellularLocation>
        <location evidence="1">Cell membrane</location>
    </subcellularLocation>
    <subcellularLocation>
        <location evidence="2">Secreted</location>
    </subcellularLocation>
</comment>
<dbReference type="InterPro" id="IPR055355">
    <property type="entry name" value="ZP-C"/>
</dbReference>
<feature type="region of interest" description="Disordered" evidence="8">
    <location>
        <begin position="883"/>
        <end position="917"/>
    </location>
</feature>
<keyword evidence="7" id="KW-0325">Glycoprotein</keyword>
<dbReference type="PANTHER" id="PTHR47130:SF3">
    <property type="entry name" value="ZONA PELLUCIDA PROTEIN"/>
    <property type="match status" value="1"/>
</dbReference>
<reference evidence="10" key="1">
    <citation type="submission" date="2025-08" db="UniProtKB">
        <authorList>
            <consortium name="Ensembl"/>
        </authorList>
    </citation>
    <scope>IDENTIFICATION</scope>
</reference>
<dbReference type="InterPro" id="IPR048290">
    <property type="entry name" value="ZP_chr"/>
</dbReference>
<dbReference type="STRING" id="8153.ENSHBUP00000031109"/>
<dbReference type="AlphaFoldDB" id="A0A3Q2WVY4"/>
<dbReference type="SMART" id="SM00241">
    <property type="entry name" value="ZP"/>
    <property type="match status" value="1"/>
</dbReference>
<keyword evidence="4" id="KW-0964">Secreted</keyword>
<evidence type="ECO:0000256" key="5">
    <source>
        <dbReference type="ARBA" id="ARBA00023136"/>
    </source>
</evidence>
<evidence type="ECO:0000256" key="2">
    <source>
        <dbReference type="ARBA" id="ARBA00004613"/>
    </source>
</evidence>
<dbReference type="GO" id="GO:0005886">
    <property type="term" value="C:plasma membrane"/>
    <property type="evidence" value="ECO:0007669"/>
    <property type="project" value="UniProtKB-SubCell"/>
</dbReference>
<dbReference type="InterPro" id="IPR042235">
    <property type="entry name" value="ZP-C_dom"/>
</dbReference>
<protein>
    <submittedName>
        <fullName evidence="10">Zona pellucida protein AX 1</fullName>
    </submittedName>
</protein>
<evidence type="ECO:0000256" key="4">
    <source>
        <dbReference type="ARBA" id="ARBA00022525"/>
    </source>
</evidence>
<proteinExistence type="predicted"/>
<feature type="domain" description="ZP" evidence="9">
    <location>
        <begin position="614"/>
        <end position="879"/>
    </location>
</feature>
<keyword evidence="5" id="KW-0472">Membrane</keyword>
<keyword evidence="6" id="KW-1015">Disulfide bond</keyword>
<dbReference type="Ensembl" id="ENSHBUT00000022775.1">
    <property type="protein sequence ID" value="ENSHBUP00000031109.1"/>
    <property type="gene ID" value="ENSHBUG00000016589.1"/>
</dbReference>
<keyword evidence="3" id="KW-1003">Cell membrane</keyword>
<evidence type="ECO:0000256" key="3">
    <source>
        <dbReference type="ARBA" id="ARBA00022475"/>
    </source>
</evidence>
<dbReference type="InterPro" id="IPR055356">
    <property type="entry name" value="ZP-N"/>
</dbReference>
<accession>A0A3Q2WVY4</accession>
<evidence type="ECO:0000313" key="10">
    <source>
        <dbReference type="Ensembl" id="ENSHBUP00000031109.1"/>
    </source>
</evidence>